<protein>
    <submittedName>
        <fullName evidence="9">Aminopeptidase FrvX</fullName>
    </submittedName>
</protein>
<dbReference type="SUPFAM" id="SSF53187">
    <property type="entry name" value="Zn-dependent exopeptidases"/>
    <property type="match status" value="1"/>
</dbReference>
<dbReference type="RefSeq" id="WP_142456779.1">
    <property type="nucleotide sequence ID" value="NZ_FXTJ01000001.1"/>
</dbReference>
<evidence type="ECO:0000256" key="7">
    <source>
        <dbReference type="PIRSR" id="PIRSR001123-1"/>
    </source>
</evidence>
<evidence type="ECO:0000313" key="9">
    <source>
        <dbReference type="EMBL" id="SMO41644.1"/>
    </source>
</evidence>
<evidence type="ECO:0000256" key="6">
    <source>
        <dbReference type="PIRNR" id="PIRNR001123"/>
    </source>
</evidence>
<evidence type="ECO:0000256" key="8">
    <source>
        <dbReference type="PIRSR" id="PIRSR001123-2"/>
    </source>
</evidence>
<dbReference type="SUPFAM" id="SSF101821">
    <property type="entry name" value="Aminopeptidase/glucanase lid domain"/>
    <property type="match status" value="1"/>
</dbReference>
<keyword evidence="4 8" id="KW-0479">Metal-binding</keyword>
<evidence type="ECO:0000256" key="5">
    <source>
        <dbReference type="ARBA" id="ARBA00022801"/>
    </source>
</evidence>
<dbReference type="GO" id="GO:0004177">
    <property type="term" value="F:aminopeptidase activity"/>
    <property type="evidence" value="ECO:0007669"/>
    <property type="project" value="UniProtKB-UniRule"/>
</dbReference>
<dbReference type="Gene3D" id="3.40.630.10">
    <property type="entry name" value="Zn peptidases"/>
    <property type="match status" value="1"/>
</dbReference>
<feature type="active site" description="Proton acceptor" evidence="7">
    <location>
        <position position="222"/>
    </location>
</feature>
<sequence length="355" mass="37539">MPPTPLPDLLDELLRTYGPCGGEAAVRDVVRRELEPLADEVSVDPAGNLVALLHGTDRSAPAVRVMAHLDELSMIVKRIDPDGTLWVTSLGVMYPGNFGLGPVAVLGRQETLTGVLVLGSEHTTADSTRIWETKPDQGDKAMDWSHVYVFTGRSGEDLAAAGVHPGTRVCVHADRRGLTRFGDFVGSYFVDDRAALTAMVGTARLLRGRPHGDVYLVATTSEEMGGIGASYASRTLPGDLTLALDVGPAEAEYQVTVDGGPVVAYADDAVVYDRAVADALVDVGRELGLDPQTAVWQSFDSDASQSQAAGQTARAALLSLPTLSTHGYEVLHTGTVDRTARLLAAFLARPLPVSG</sequence>
<name>A0A521B3F4_9ACTN</name>
<feature type="binding site" evidence="8">
    <location>
        <position position="326"/>
    </location>
    <ligand>
        <name>Zn(2+)</name>
        <dbReference type="ChEBI" id="CHEBI:29105"/>
        <label>2</label>
    </ligand>
</feature>
<dbReference type="Proteomes" id="UP000317484">
    <property type="component" value="Unassembled WGS sequence"/>
</dbReference>
<comment type="cofactor">
    <cofactor evidence="8">
        <name>a divalent metal cation</name>
        <dbReference type="ChEBI" id="CHEBI:60240"/>
    </cofactor>
    <text evidence="8">Binds 2 divalent metal cations per subunit.</text>
</comment>
<reference evidence="9 10" key="1">
    <citation type="submission" date="2017-05" db="EMBL/GenBank/DDBJ databases">
        <authorList>
            <person name="Varghese N."/>
            <person name="Submissions S."/>
        </authorList>
    </citation>
    <scope>NUCLEOTIDE SEQUENCE [LARGE SCALE GENOMIC DNA]</scope>
    <source>
        <strain evidence="9 10">DSM 46834</strain>
    </source>
</reference>
<dbReference type="InterPro" id="IPR051464">
    <property type="entry name" value="Peptidase_M42_aminopept"/>
</dbReference>
<keyword evidence="10" id="KW-1185">Reference proteome</keyword>
<dbReference type="EMBL" id="FXTJ01000001">
    <property type="protein sequence ID" value="SMO41644.1"/>
    <property type="molecule type" value="Genomic_DNA"/>
</dbReference>
<evidence type="ECO:0000256" key="1">
    <source>
        <dbReference type="ARBA" id="ARBA00006272"/>
    </source>
</evidence>
<keyword evidence="3" id="KW-0645">Protease</keyword>
<organism evidence="9 10">
    <name type="scientific">Geodermatophilus aquaeductus</name>
    <dbReference type="NCBI Taxonomy" id="1564161"/>
    <lineage>
        <taxon>Bacteria</taxon>
        <taxon>Bacillati</taxon>
        <taxon>Actinomycetota</taxon>
        <taxon>Actinomycetes</taxon>
        <taxon>Geodermatophilales</taxon>
        <taxon>Geodermatophilaceae</taxon>
        <taxon>Geodermatophilus</taxon>
    </lineage>
</organism>
<gene>
    <name evidence="9" type="ORF">SAMN06273567_101535</name>
</gene>
<accession>A0A521B3F4</accession>
<feature type="binding site" evidence="8">
    <location>
        <position position="191"/>
    </location>
    <ligand>
        <name>Zn(2+)</name>
        <dbReference type="ChEBI" id="CHEBI:29105"/>
        <label>1</label>
    </ligand>
</feature>
<keyword evidence="5" id="KW-0378">Hydrolase</keyword>
<feature type="binding site" evidence="8">
    <location>
        <position position="245"/>
    </location>
    <ligand>
        <name>Zn(2+)</name>
        <dbReference type="ChEBI" id="CHEBI:29105"/>
        <label>1</label>
    </ligand>
</feature>
<dbReference type="GO" id="GO:0006508">
    <property type="term" value="P:proteolysis"/>
    <property type="evidence" value="ECO:0007669"/>
    <property type="project" value="UniProtKB-KW"/>
</dbReference>
<feature type="binding site" evidence="8">
    <location>
        <position position="223"/>
    </location>
    <ligand>
        <name>Zn(2+)</name>
        <dbReference type="ChEBI" id="CHEBI:29105"/>
        <label>2</label>
    </ligand>
</feature>
<keyword evidence="2 9" id="KW-0031">Aminopeptidase</keyword>
<comment type="similarity">
    <text evidence="1 6">Belongs to the peptidase M42 family.</text>
</comment>
<dbReference type="AlphaFoldDB" id="A0A521B3F4"/>
<dbReference type="Gene3D" id="2.40.30.40">
    <property type="entry name" value="Peptidase M42, domain 2"/>
    <property type="match status" value="1"/>
</dbReference>
<feature type="binding site" evidence="8">
    <location>
        <position position="191"/>
    </location>
    <ligand>
        <name>Zn(2+)</name>
        <dbReference type="ChEBI" id="CHEBI:29105"/>
        <label>2</label>
    </ligand>
</feature>
<dbReference type="PANTHER" id="PTHR32481">
    <property type="entry name" value="AMINOPEPTIDASE"/>
    <property type="match status" value="1"/>
</dbReference>
<evidence type="ECO:0000256" key="4">
    <source>
        <dbReference type="ARBA" id="ARBA00022723"/>
    </source>
</evidence>
<dbReference type="GO" id="GO:0046872">
    <property type="term" value="F:metal ion binding"/>
    <property type="evidence" value="ECO:0007669"/>
    <property type="project" value="UniProtKB-UniRule"/>
</dbReference>
<feature type="binding site" evidence="8">
    <location>
        <position position="68"/>
    </location>
    <ligand>
        <name>Zn(2+)</name>
        <dbReference type="ChEBI" id="CHEBI:29105"/>
        <label>1</label>
    </ligand>
</feature>
<dbReference type="InterPro" id="IPR008007">
    <property type="entry name" value="Peptidase_M42"/>
</dbReference>
<evidence type="ECO:0000256" key="3">
    <source>
        <dbReference type="ARBA" id="ARBA00022670"/>
    </source>
</evidence>
<dbReference type="Pfam" id="PF05343">
    <property type="entry name" value="Peptidase_M42"/>
    <property type="match status" value="1"/>
</dbReference>
<evidence type="ECO:0000256" key="2">
    <source>
        <dbReference type="ARBA" id="ARBA00022438"/>
    </source>
</evidence>
<dbReference type="InterPro" id="IPR023367">
    <property type="entry name" value="Peptidase_M42_dom2"/>
</dbReference>
<dbReference type="PIRSF" id="PIRSF001123">
    <property type="entry name" value="PepA_GA"/>
    <property type="match status" value="1"/>
</dbReference>
<proteinExistence type="inferred from homology"/>
<dbReference type="PANTHER" id="PTHR32481:SF0">
    <property type="entry name" value="AMINOPEPTIDASE YPDE-RELATED"/>
    <property type="match status" value="1"/>
</dbReference>
<evidence type="ECO:0000313" key="10">
    <source>
        <dbReference type="Proteomes" id="UP000317484"/>
    </source>
</evidence>